<gene>
    <name evidence="1" type="ORF">KME60_27805</name>
</gene>
<organism evidence="1 2">
    <name type="scientific">Cyanomargarita calcarea GSE-NOS-MK-12-04C</name>
    <dbReference type="NCBI Taxonomy" id="2839659"/>
    <lineage>
        <taxon>Bacteria</taxon>
        <taxon>Bacillati</taxon>
        <taxon>Cyanobacteriota</taxon>
        <taxon>Cyanophyceae</taxon>
        <taxon>Nostocales</taxon>
        <taxon>Cyanomargaritaceae</taxon>
        <taxon>Cyanomargarita</taxon>
    </lineage>
</organism>
<protein>
    <submittedName>
        <fullName evidence="1">Uncharacterized protein</fullName>
    </submittedName>
</protein>
<name>A0A951UVW8_9CYAN</name>
<dbReference type="EMBL" id="JAHHGZ010000039">
    <property type="protein sequence ID" value="MBW4671126.1"/>
    <property type="molecule type" value="Genomic_DNA"/>
</dbReference>
<comment type="caution">
    <text evidence="1">The sequence shown here is derived from an EMBL/GenBank/DDBJ whole genome shotgun (WGS) entry which is preliminary data.</text>
</comment>
<dbReference type="Proteomes" id="UP000729701">
    <property type="component" value="Unassembled WGS sequence"/>
</dbReference>
<evidence type="ECO:0000313" key="1">
    <source>
        <dbReference type="EMBL" id="MBW4671126.1"/>
    </source>
</evidence>
<sequence>MSTYVSQLMQQTGINLSSETFQRDSDDLADIFTANSTTEENPIQEEHHQVVVPQPIQLVSPMVQRLQETQVSDRSIGHEMVSSAKEAPPVSQVPHIGDRVTPIAKEATPTTVPPVTPELTVVEQVEIPTAIEENAFFPAPQEKQPKKMTSVASPPEVVETLEVEPVTTQKAADTPLTPQTYLQVVQDWVAGTPTVLEEVREVLVDRPTPNRLPQEDATKPIILKNHQPSALALEQVSHSQMQPPTVQQDFVLSIGSIHLTIAAPPPEIAPPPIVPPQATKAPDAEPFRLSRHYLRLR</sequence>
<proteinExistence type="predicted"/>
<evidence type="ECO:0000313" key="2">
    <source>
        <dbReference type="Proteomes" id="UP000729701"/>
    </source>
</evidence>
<reference evidence="1" key="1">
    <citation type="submission" date="2021-05" db="EMBL/GenBank/DDBJ databases">
        <authorList>
            <person name="Pietrasiak N."/>
            <person name="Ward R."/>
            <person name="Stajich J.E."/>
            <person name="Kurbessoian T."/>
        </authorList>
    </citation>
    <scope>NUCLEOTIDE SEQUENCE</scope>
    <source>
        <strain evidence="1">GSE-NOS-MK-12-04C</strain>
    </source>
</reference>
<accession>A0A951UVW8</accession>
<dbReference type="AlphaFoldDB" id="A0A951UVW8"/>
<reference evidence="1" key="2">
    <citation type="journal article" date="2022" name="Microbiol. Resour. Announc.">
        <title>Metagenome Sequencing to Explore Phylogenomics of Terrestrial Cyanobacteria.</title>
        <authorList>
            <person name="Ward R.D."/>
            <person name="Stajich J.E."/>
            <person name="Johansen J.R."/>
            <person name="Huntemann M."/>
            <person name="Clum A."/>
            <person name="Foster B."/>
            <person name="Foster B."/>
            <person name="Roux S."/>
            <person name="Palaniappan K."/>
            <person name="Varghese N."/>
            <person name="Mukherjee S."/>
            <person name="Reddy T.B.K."/>
            <person name="Daum C."/>
            <person name="Copeland A."/>
            <person name="Chen I.A."/>
            <person name="Ivanova N.N."/>
            <person name="Kyrpides N.C."/>
            <person name="Shapiro N."/>
            <person name="Eloe-Fadrosh E.A."/>
            <person name="Pietrasiak N."/>
        </authorList>
    </citation>
    <scope>NUCLEOTIDE SEQUENCE</scope>
    <source>
        <strain evidence="1">GSE-NOS-MK-12-04C</strain>
    </source>
</reference>